<organism evidence="3 4">
    <name type="scientific">Sphingomonas floccifaciens</name>
    <dbReference type="NCBI Taxonomy" id="1844115"/>
    <lineage>
        <taxon>Bacteria</taxon>
        <taxon>Pseudomonadati</taxon>
        <taxon>Pseudomonadota</taxon>
        <taxon>Alphaproteobacteria</taxon>
        <taxon>Sphingomonadales</taxon>
        <taxon>Sphingomonadaceae</taxon>
        <taxon>Sphingomonas</taxon>
    </lineage>
</organism>
<comment type="caution">
    <text evidence="3">The sequence shown here is derived from an EMBL/GenBank/DDBJ whole genome shotgun (WGS) entry which is preliminary data.</text>
</comment>
<evidence type="ECO:0000256" key="1">
    <source>
        <dbReference type="SAM" id="MobiDB-lite"/>
    </source>
</evidence>
<sequence length="116" mass="13516">MKRRLKIRLRDRPWPMFFEAVFFTVAVIGGGIDLLDGQVTLRRFGIITLEDSPGAFAMYVVGYVFCCAITLFGWFVLRSEWSQSYLSPLKPRFHDPAKTRPFKRSERSSTIEHPRQ</sequence>
<feature type="compositionally biased region" description="Basic and acidic residues" evidence="1">
    <location>
        <begin position="92"/>
        <end position="116"/>
    </location>
</feature>
<dbReference type="EMBL" id="JBHUFC010000002">
    <property type="protein sequence ID" value="MFD1786586.1"/>
    <property type="molecule type" value="Genomic_DNA"/>
</dbReference>
<evidence type="ECO:0000313" key="3">
    <source>
        <dbReference type="EMBL" id="MFD1786586.1"/>
    </source>
</evidence>
<evidence type="ECO:0000313" key="4">
    <source>
        <dbReference type="Proteomes" id="UP001597283"/>
    </source>
</evidence>
<feature type="transmembrane region" description="Helical" evidence="2">
    <location>
        <begin position="16"/>
        <end position="35"/>
    </location>
</feature>
<keyword evidence="4" id="KW-1185">Reference proteome</keyword>
<feature type="transmembrane region" description="Helical" evidence="2">
    <location>
        <begin position="55"/>
        <end position="77"/>
    </location>
</feature>
<gene>
    <name evidence="3" type="ORF">ACFSC3_03275</name>
</gene>
<keyword evidence="2" id="KW-0472">Membrane</keyword>
<evidence type="ECO:0000256" key="2">
    <source>
        <dbReference type="SAM" id="Phobius"/>
    </source>
</evidence>
<protein>
    <submittedName>
        <fullName evidence="3">Uncharacterized protein</fullName>
    </submittedName>
</protein>
<accession>A0ABW4N939</accession>
<keyword evidence="2" id="KW-1133">Transmembrane helix</keyword>
<dbReference type="Proteomes" id="UP001597283">
    <property type="component" value="Unassembled WGS sequence"/>
</dbReference>
<keyword evidence="2" id="KW-0812">Transmembrane</keyword>
<proteinExistence type="predicted"/>
<reference evidence="4" key="1">
    <citation type="journal article" date="2019" name="Int. J. Syst. Evol. Microbiol.">
        <title>The Global Catalogue of Microorganisms (GCM) 10K type strain sequencing project: providing services to taxonomists for standard genome sequencing and annotation.</title>
        <authorList>
            <consortium name="The Broad Institute Genomics Platform"/>
            <consortium name="The Broad Institute Genome Sequencing Center for Infectious Disease"/>
            <person name="Wu L."/>
            <person name="Ma J."/>
        </authorList>
    </citation>
    <scope>NUCLEOTIDE SEQUENCE [LARGE SCALE GENOMIC DNA]</scope>
    <source>
        <strain evidence="4">Q85</strain>
    </source>
</reference>
<feature type="region of interest" description="Disordered" evidence="1">
    <location>
        <begin position="87"/>
        <end position="116"/>
    </location>
</feature>
<name>A0ABW4N939_9SPHN</name>